<gene>
    <name evidence="3" type="ORF">AM402_14610</name>
</gene>
<feature type="region of interest" description="Disordered" evidence="1">
    <location>
        <begin position="193"/>
        <end position="236"/>
    </location>
</feature>
<dbReference type="Gene3D" id="2.40.50.230">
    <property type="entry name" value="Gp5 N-terminal domain"/>
    <property type="match status" value="1"/>
</dbReference>
<dbReference type="Pfam" id="PF18352">
    <property type="entry name" value="Gp138_N"/>
    <property type="match status" value="1"/>
</dbReference>
<evidence type="ECO:0000259" key="2">
    <source>
        <dbReference type="Pfam" id="PF18352"/>
    </source>
</evidence>
<evidence type="ECO:0000313" key="3">
    <source>
        <dbReference type="EMBL" id="ARX35335.1"/>
    </source>
</evidence>
<organism evidence="3 4">
    <name type="scientific">Proteus mirabilis</name>
    <dbReference type="NCBI Taxonomy" id="584"/>
    <lineage>
        <taxon>Bacteria</taxon>
        <taxon>Pseudomonadati</taxon>
        <taxon>Pseudomonadota</taxon>
        <taxon>Gammaproteobacteria</taxon>
        <taxon>Enterobacterales</taxon>
        <taxon>Morganellaceae</taxon>
        <taxon>Proteus</taxon>
    </lineage>
</organism>
<feature type="domain" description="Phage protein Gp138 N-terminal" evidence="2">
    <location>
        <begin position="33"/>
        <end position="130"/>
    </location>
</feature>
<accession>A0AAJ0YBX6</accession>
<reference evidence="3 4" key="1">
    <citation type="submission" date="2017-05" db="EMBL/GenBank/DDBJ databases">
        <title>Whole genome sequencing of Proteus mirabilis AR_0155.</title>
        <authorList>
            <person name="Conlan S."/>
            <person name="Thomas P.J."/>
            <person name="Mullikin J."/>
            <person name="Frank K.M."/>
            <person name="Segre J.A."/>
        </authorList>
    </citation>
    <scope>NUCLEOTIDE SEQUENCE [LARGE SCALE GENOMIC DNA]</scope>
    <source>
        <strain evidence="3 4">AR_0155</strain>
    </source>
</reference>
<dbReference type="RefSeq" id="WP_087726610.1">
    <property type="nucleotide sequence ID" value="NZ_CP021694.1"/>
</dbReference>
<dbReference type="Proteomes" id="UP000195540">
    <property type="component" value="Chromosome"/>
</dbReference>
<dbReference type="InterPro" id="IPR041599">
    <property type="entry name" value="Gp138_N"/>
</dbReference>
<protein>
    <recommendedName>
        <fullName evidence="2">Phage protein Gp138 N-terminal domain-containing protein</fullName>
    </recommendedName>
</protein>
<evidence type="ECO:0000256" key="1">
    <source>
        <dbReference type="SAM" id="MobiDB-lite"/>
    </source>
</evidence>
<dbReference type="EMBL" id="CP021694">
    <property type="protein sequence ID" value="ARX35335.1"/>
    <property type="molecule type" value="Genomic_DNA"/>
</dbReference>
<dbReference type="AlphaFoldDB" id="A0AAJ0YBX6"/>
<sequence>MNKPNTDIASDGSLAGALSSAFRNLMMNTEDMLPATVVSYDDKTNRAVIKPLVMMVTTEGGTVGRAPLANIPVFRFGGGGFFIRAPIKPGDFGWIKANDRDISLIFQRGGLEDQPNTARLHSFSDAMFFPDTIKGWAIDGKNIDALVIQSMDGSVCFSLHNDKVVLETPKYEVKAPETIFTGNVTVNGNYAVNGNSDSQGGTMRHNGKDIGSTHQHSGVETGHGNTGGLYENIFNR</sequence>
<evidence type="ECO:0000313" key="4">
    <source>
        <dbReference type="Proteomes" id="UP000195540"/>
    </source>
</evidence>
<name>A0AAJ0YBX6_PROMI</name>
<dbReference type="InterPro" id="IPR037026">
    <property type="entry name" value="Vgr_OB-fold_dom_sf"/>
</dbReference>
<proteinExistence type="predicted"/>